<feature type="non-terminal residue" evidence="1">
    <location>
        <position position="1"/>
    </location>
</feature>
<protein>
    <submittedName>
        <fullName evidence="1">Uncharacterized protein</fullName>
    </submittedName>
</protein>
<reference evidence="2" key="1">
    <citation type="submission" date="2022-10" db="EMBL/GenBank/DDBJ databases">
        <title>Genome assembly of Pristionchus species.</title>
        <authorList>
            <person name="Yoshida K."/>
            <person name="Sommer R.J."/>
        </authorList>
    </citation>
    <scope>NUCLEOTIDE SEQUENCE [LARGE SCALE GENOMIC DNA]</scope>
    <source>
        <strain evidence="2">RS5460</strain>
    </source>
</reference>
<dbReference type="AlphaFoldDB" id="A0AAN5CW61"/>
<keyword evidence="2" id="KW-1185">Reference proteome</keyword>
<comment type="caution">
    <text evidence="1">The sequence shown here is derived from an EMBL/GenBank/DDBJ whole genome shotgun (WGS) entry which is preliminary data.</text>
</comment>
<evidence type="ECO:0000313" key="2">
    <source>
        <dbReference type="Proteomes" id="UP001328107"/>
    </source>
</evidence>
<gene>
    <name evidence="1" type="ORF">PMAYCL1PPCAC_22118</name>
</gene>
<feature type="non-terminal residue" evidence="1">
    <location>
        <position position="66"/>
    </location>
</feature>
<dbReference type="Proteomes" id="UP001328107">
    <property type="component" value="Unassembled WGS sequence"/>
</dbReference>
<name>A0AAN5CW61_9BILA</name>
<sequence>LGRSNRGKARTTNFAVQHVFVESEILLGGNRNALSIGQFPAVSRASLRDSGSSECHTPCGAHNILR</sequence>
<dbReference type="EMBL" id="BTRK01000005">
    <property type="protein sequence ID" value="GMR51923.1"/>
    <property type="molecule type" value="Genomic_DNA"/>
</dbReference>
<evidence type="ECO:0000313" key="1">
    <source>
        <dbReference type="EMBL" id="GMR51923.1"/>
    </source>
</evidence>
<accession>A0AAN5CW61</accession>
<proteinExistence type="predicted"/>
<organism evidence="1 2">
    <name type="scientific">Pristionchus mayeri</name>
    <dbReference type="NCBI Taxonomy" id="1317129"/>
    <lineage>
        <taxon>Eukaryota</taxon>
        <taxon>Metazoa</taxon>
        <taxon>Ecdysozoa</taxon>
        <taxon>Nematoda</taxon>
        <taxon>Chromadorea</taxon>
        <taxon>Rhabditida</taxon>
        <taxon>Rhabditina</taxon>
        <taxon>Diplogasteromorpha</taxon>
        <taxon>Diplogasteroidea</taxon>
        <taxon>Neodiplogasteridae</taxon>
        <taxon>Pristionchus</taxon>
    </lineage>
</organism>